<gene>
    <name evidence="3" type="ORF">A3H68_02660</name>
</gene>
<sequence>MKIGVIFRKLNVKGGTQRQGLSLANELRRRGHEIVIYTFNYSPESCYPNLLKNFQVHVLPKEETAGTPKFAPTSLLAKSGILDILNENRQAKKLAAVMDLDFDVLNPHDQVAYKVARYYKRRRKNIPSVWNMNDLPLKRWGFDRARGCDDTFRQPWYKHLAYRIFDFYDKHAFIKHQNAIVVVDDFNRKLVGKYLGLRALTVRSGPDFEYFKFNEKIPPKNSIKILTSGILMPHRRYEDAIRALPIIKSQGVAPTLEIIGDTGNDKKYYSRLQQLIKELKLEREVTFRGKVTDEELIAAYRDNHVYTFQHHLQSDGLSPFEAAACGCPLIISKTAGCHEVLTHEENALLIEPKNPEDYAEKILMLLRDEQLYRKIAKNSNAFVRGNFSWPKYADGIERIMNNVISSLT</sequence>
<evidence type="ECO:0000313" key="3">
    <source>
        <dbReference type="EMBL" id="OHA41263.1"/>
    </source>
</evidence>
<dbReference type="SUPFAM" id="SSF53756">
    <property type="entry name" value="UDP-Glycosyltransferase/glycogen phosphorylase"/>
    <property type="match status" value="1"/>
</dbReference>
<dbReference type="InterPro" id="IPR028098">
    <property type="entry name" value="Glyco_trans_4-like_N"/>
</dbReference>
<dbReference type="AlphaFoldDB" id="A0A1G2NZ11"/>
<dbReference type="Pfam" id="PF00534">
    <property type="entry name" value="Glycos_transf_1"/>
    <property type="match status" value="1"/>
</dbReference>
<comment type="caution">
    <text evidence="3">The sequence shown here is derived from an EMBL/GenBank/DDBJ whole genome shotgun (WGS) entry which is preliminary data.</text>
</comment>
<protein>
    <recommendedName>
        <fullName evidence="5">Glycosyl transferase family 1 domain-containing protein</fullName>
    </recommendedName>
</protein>
<dbReference type="CDD" id="cd03801">
    <property type="entry name" value="GT4_PimA-like"/>
    <property type="match status" value="1"/>
</dbReference>
<dbReference type="Gene3D" id="3.40.50.2000">
    <property type="entry name" value="Glycogen Phosphorylase B"/>
    <property type="match status" value="2"/>
</dbReference>
<name>A0A1G2NZ11_9BACT</name>
<dbReference type="PANTHER" id="PTHR12526">
    <property type="entry name" value="GLYCOSYLTRANSFERASE"/>
    <property type="match status" value="1"/>
</dbReference>
<proteinExistence type="predicted"/>
<evidence type="ECO:0008006" key="5">
    <source>
        <dbReference type="Google" id="ProtNLM"/>
    </source>
</evidence>
<dbReference type="InterPro" id="IPR001296">
    <property type="entry name" value="Glyco_trans_1"/>
</dbReference>
<evidence type="ECO:0000259" key="1">
    <source>
        <dbReference type="Pfam" id="PF00534"/>
    </source>
</evidence>
<feature type="domain" description="Glycosyltransferase subfamily 4-like N-terminal" evidence="2">
    <location>
        <begin position="14"/>
        <end position="199"/>
    </location>
</feature>
<reference evidence="3 4" key="1">
    <citation type="journal article" date="2016" name="Nat. Commun.">
        <title>Thousands of microbial genomes shed light on interconnected biogeochemical processes in an aquifer system.</title>
        <authorList>
            <person name="Anantharaman K."/>
            <person name="Brown C.T."/>
            <person name="Hug L.A."/>
            <person name="Sharon I."/>
            <person name="Castelle C.J."/>
            <person name="Probst A.J."/>
            <person name="Thomas B.C."/>
            <person name="Singh A."/>
            <person name="Wilkins M.J."/>
            <person name="Karaoz U."/>
            <person name="Brodie E.L."/>
            <person name="Williams K.H."/>
            <person name="Hubbard S.S."/>
            <person name="Banfield J.F."/>
        </authorList>
    </citation>
    <scope>NUCLEOTIDE SEQUENCE [LARGE SCALE GENOMIC DNA]</scope>
</reference>
<feature type="domain" description="Glycosyl transferase family 1" evidence="1">
    <location>
        <begin position="214"/>
        <end position="379"/>
    </location>
</feature>
<dbReference type="Proteomes" id="UP000176429">
    <property type="component" value="Unassembled WGS sequence"/>
</dbReference>
<dbReference type="GO" id="GO:0016757">
    <property type="term" value="F:glycosyltransferase activity"/>
    <property type="evidence" value="ECO:0007669"/>
    <property type="project" value="InterPro"/>
</dbReference>
<evidence type="ECO:0000313" key="4">
    <source>
        <dbReference type="Proteomes" id="UP000176429"/>
    </source>
</evidence>
<accession>A0A1G2NZ11</accession>
<evidence type="ECO:0000259" key="2">
    <source>
        <dbReference type="Pfam" id="PF13439"/>
    </source>
</evidence>
<dbReference type="EMBL" id="MHSH01000033">
    <property type="protein sequence ID" value="OHA41263.1"/>
    <property type="molecule type" value="Genomic_DNA"/>
</dbReference>
<organism evidence="3 4">
    <name type="scientific">Candidatus Taylorbacteria bacterium RIFCSPLOWO2_02_FULL_46_40</name>
    <dbReference type="NCBI Taxonomy" id="1802329"/>
    <lineage>
        <taxon>Bacteria</taxon>
        <taxon>Candidatus Tayloriibacteriota</taxon>
    </lineage>
</organism>
<dbReference type="Pfam" id="PF13439">
    <property type="entry name" value="Glyco_transf_4"/>
    <property type="match status" value="1"/>
</dbReference>